<keyword evidence="2" id="KW-1185">Reference proteome</keyword>
<evidence type="ECO:0000313" key="1">
    <source>
        <dbReference type="EMBL" id="KDR07396.1"/>
    </source>
</evidence>
<reference evidence="1 2" key="1">
    <citation type="journal article" date="2014" name="Nat. Commun.">
        <title>Molecular traces of alternative social organization in a termite genome.</title>
        <authorList>
            <person name="Terrapon N."/>
            <person name="Li C."/>
            <person name="Robertson H.M."/>
            <person name="Ji L."/>
            <person name="Meng X."/>
            <person name="Booth W."/>
            <person name="Chen Z."/>
            <person name="Childers C.P."/>
            <person name="Glastad K.M."/>
            <person name="Gokhale K."/>
            <person name="Gowin J."/>
            <person name="Gronenberg W."/>
            <person name="Hermansen R.A."/>
            <person name="Hu H."/>
            <person name="Hunt B.G."/>
            <person name="Huylmans A.K."/>
            <person name="Khalil S.M."/>
            <person name="Mitchell R.D."/>
            <person name="Munoz-Torres M.C."/>
            <person name="Mustard J.A."/>
            <person name="Pan H."/>
            <person name="Reese J.T."/>
            <person name="Scharf M.E."/>
            <person name="Sun F."/>
            <person name="Vogel H."/>
            <person name="Xiao J."/>
            <person name="Yang W."/>
            <person name="Yang Z."/>
            <person name="Yang Z."/>
            <person name="Zhou J."/>
            <person name="Zhu J."/>
            <person name="Brent C.S."/>
            <person name="Elsik C.G."/>
            <person name="Goodisman M.A."/>
            <person name="Liberles D.A."/>
            <person name="Roe R.M."/>
            <person name="Vargo E.L."/>
            <person name="Vilcinskas A."/>
            <person name="Wang J."/>
            <person name="Bornberg-Bauer E."/>
            <person name="Korb J."/>
            <person name="Zhang G."/>
            <person name="Liebig J."/>
        </authorList>
    </citation>
    <scope>NUCLEOTIDE SEQUENCE [LARGE SCALE GENOMIC DNA]</scope>
    <source>
        <tissue evidence="1">Whole organism</tissue>
    </source>
</reference>
<dbReference type="Proteomes" id="UP000027135">
    <property type="component" value="Unassembled WGS sequence"/>
</dbReference>
<dbReference type="EMBL" id="KK853468">
    <property type="protein sequence ID" value="KDR07396.1"/>
    <property type="molecule type" value="Genomic_DNA"/>
</dbReference>
<dbReference type="InParanoid" id="A0A067QGK8"/>
<sequence length="316" mass="35191">MPSFDHSFLLDRPVLICNKAPVNNNLREDFKYSAGITNSGKMTPSLTAVNNKNPAANNMNSQADDISNLNSIDIVSHDNARIDKDGSNSVLLGKRIPENVHSENCSKNMESRGAYSGLLEYTGNNISCSSTVNQHMNLSLPTHCEESSTYWLLTDFLLLNSSVASENSSGSDSVANSMTVEKDKCYYALVKSDKLVPLQSSCSNSDMYTSVNEEKLLAGEQDVNINTLYKSYMNNMVPKSTSEQHIFIRDAATINYEIFSVPGKYLNEETECEMISPQTKRMKIDRDSSIEEGTLYRYKNRQDKTLREEGSVPAYG</sequence>
<organism evidence="1 2">
    <name type="scientific">Zootermopsis nevadensis</name>
    <name type="common">Dampwood termite</name>
    <dbReference type="NCBI Taxonomy" id="136037"/>
    <lineage>
        <taxon>Eukaryota</taxon>
        <taxon>Metazoa</taxon>
        <taxon>Ecdysozoa</taxon>
        <taxon>Arthropoda</taxon>
        <taxon>Hexapoda</taxon>
        <taxon>Insecta</taxon>
        <taxon>Pterygota</taxon>
        <taxon>Neoptera</taxon>
        <taxon>Polyneoptera</taxon>
        <taxon>Dictyoptera</taxon>
        <taxon>Blattodea</taxon>
        <taxon>Blattoidea</taxon>
        <taxon>Termitoidae</taxon>
        <taxon>Termopsidae</taxon>
        <taxon>Zootermopsis</taxon>
    </lineage>
</organism>
<protein>
    <submittedName>
        <fullName evidence="1">Uncharacterized protein</fullName>
    </submittedName>
</protein>
<name>A0A067QGK8_ZOONE</name>
<accession>A0A067QGK8</accession>
<proteinExistence type="predicted"/>
<dbReference type="AlphaFoldDB" id="A0A067QGK8"/>
<evidence type="ECO:0000313" key="2">
    <source>
        <dbReference type="Proteomes" id="UP000027135"/>
    </source>
</evidence>
<gene>
    <name evidence="1" type="ORF">L798_03126</name>
</gene>